<organism evidence="1 2">
    <name type="scientific">Streptococcus anginosus</name>
    <dbReference type="NCBI Taxonomy" id="1328"/>
    <lineage>
        <taxon>Bacteria</taxon>
        <taxon>Bacillati</taxon>
        <taxon>Bacillota</taxon>
        <taxon>Bacilli</taxon>
        <taxon>Lactobacillales</taxon>
        <taxon>Streptococcaceae</taxon>
        <taxon>Streptococcus</taxon>
        <taxon>Streptococcus anginosus group</taxon>
    </lineage>
</organism>
<evidence type="ECO:0000313" key="2">
    <source>
        <dbReference type="Proteomes" id="UP000284046"/>
    </source>
</evidence>
<protein>
    <submittedName>
        <fullName evidence="1">Uncharacterized protein</fullName>
    </submittedName>
</protein>
<reference evidence="1 2" key="1">
    <citation type="submission" date="2018-08" db="EMBL/GenBank/DDBJ databases">
        <title>A genome reference for cultivated species of the human gut microbiota.</title>
        <authorList>
            <person name="Zou Y."/>
            <person name="Xue W."/>
            <person name="Luo G."/>
        </authorList>
    </citation>
    <scope>NUCLEOTIDE SEQUENCE [LARGE SCALE GENOMIC DNA]</scope>
    <source>
        <strain evidence="1 2">AF18-38</strain>
    </source>
</reference>
<dbReference type="EMBL" id="QRWZ01000019">
    <property type="protein sequence ID" value="RGT59275.1"/>
    <property type="molecule type" value="Genomic_DNA"/>
</dbReference>
<accession>A0A412PKW7</accession>
<gene>
    <name evidence="1" type="ORF">DWX18_09935</name>
</gene>
<proteinExistence type="predicted"/>
<sequence length="93" mass="11017">MTVEEIFERLVLLAHGGRMSYNRAKVRTNAKKTRYDLTFFKNGKYVLRIFFVLDESGQEVARDFNYMPSVFVEIFGEEQIEEVESIVKRWNGK</sequence>
<dbReference type="AlphaFoldDB" id="A0A412PKW7"/>
<dbReference type="RefSeq" id="WP_101750440.1">
    <property type="nucleotide sequence ID" value="NZ_CP118046.1"/>
</dbReference>
<comment type="caution">
    <text evidence="1">The sequence shown here is derived from an EMBL/GenBank/DDBJ whole genome shotgun (WGS) entry which is preliminary data.</text>
</comment>
<name>A0A412PKW7_STRAP</name>
<dbReference type="Proteomes" id="UP000284046">
    <property type="component" value="Unassembled WGS sequence"/>
</dbReference>
<evidence type="ECO:0000313" key="1">
    <source>
        <dbReference type="EMBL" id="RGT59275.1"/>
    </source>
</evidence>